<dbReference type="Proteomes" id="UP000199556">
    <property type="component" value="Unassembled WGS sequence"/>
</dbReference>
<dbReference type="PANTHER" id="PTHR23526:SF2">
    <property type="entry name" value="MAJOR FACILITATOR SUPERFAMILY (MFS) PROFILE DOMAIN-CONTAINING PROTEIN"/>
    <property type="match status" value="1"/>
</dbReference>
<sequence length="449" mass="46236">MTDTTAHAPHPPHPPRPVVELYEAITGDEDARVCKDIPESACRVQPASFFIHLISNTATKIGDELASAKLVLAWLMAALGAPAALAGLLVPIREAGALMPQLLVAAFIRHAPVRKWFWIWGSIGQALAVAGMGLTALTLTGAAAGWVLVALTVVFALARGMSSVASKDVLGKTISKQRRGTLMGYASAAAGAVTLLLGLWLTLQGGADADAGFFAVLLLAAAALWLLAAAVFTTLQEEPGATGGGGNALTESLRSLGLLRTDAPFRRFVLTRALLMSTALAQPFYVMLAQQQGDGGLADLGLLILATGLAGTLSAPIWGRLSDRSSRRVLMAAGTLAGVLGVAVFLLVNLGVPWALSPWAFAAFLLIMGIAHAGVRLGRKTYLVDMATTETRAAYTAVSNTVIGILLLAGGVFGLVAQLAGTATAILALSLLALAGAVSAARLGEVQQD</sequence>
<protein>
    <submittedName>
        <fullName evidence="6">Major Facilitator Superfamily protein</fullName>
    </submittedName>
</protein>
<feature type="transmembrane region" description="Helical" evidence="4">
    <location>
        <begin position="182"/>
        <end position="201"/>
    </location>
</feature>
<feature type="transmembrane region" description="Helical" evidence="4">
    <location>
        <begin position="395"/>
        <end position="417"/>
    </location>
</feature>
<evidence type="ECO:0000256" key="3">
    <source>
        <dbReference type="ARBA" id="ARBA00023136"/>
    </source>
</evidence>
<keyword evidence="2 4" id="KW-1133">Transmembrane helix</keyword>
<dbReference type="AlphaFoldDB" id="A0A1I4S972"/>
<feature type="transmembrane region" description="Helical" evidence="4">
    <location>
        <begin position="71"/>
        <end position="92"/>
    </location>
</feature>
<organism evidence="6 7">
    <name type="scientific">Ectothiorhodospira mobilis</name>
    <dbReference type="NCBI Taxonomy" id="195064"/>
    <lineage>
        <taxon>Bacteria</taxon>
        <taxon>Pseudomonadati</taxon>
        <taxon>Pseudomonadota</taxon>
        <taxon>Gammaproteobacteria</taxon>
        <taxon>Chromatiales</taxon>
        <taxon>Ectothiorhodospiraceae</taxon>
        <taxon>Ectothiorhodospira</taxon>
    </lineage>
</organism>
<feature type="domain" description="Major facilitator superfamily (MFS) profile" evidence="5">
    <location>
        <begin position="217"/>
        <end position="449"/>
    </location>
</feature>
<dbReference type="RefSeq" id="WP_090486524.1">
    <property type="nucleotide sequence ID" value="NZ_FOUO01000014.1"/>
</dbReference>
<dbReference type="Gene3D" id="1.20.1250.20">
    <property type="entry name" value="MFS general substrate transporter like domains"/>
    <property type="match status" value="2"/>
</dbReference>
<proteinExistence type="predicted"/>
<dbReference type="InterPro" id="IPR020846">
    <property type="entry name" value="MFS_dom"/>
</dbReference>
<accession>A0A1I4S972</accession>
<feature type="transmembrane region" description="Helical" evidence="4">
    <location>
        <begin position="330"/>
        <end position="350"/>
    </location>
</feature>
<gene>
    <name evidence="6" type="ORF">SAMN05421721_11436</name>
</gene>
<dbReference type="InterPro" id="IPR036259">
    <property type="entry name" value="MFS_trans_sf"/>
</dbReference>
<dbReference type="InterPro" id="IPR052528">
    <property type="entry name" value="Sugar_transport-like"/>
</dbReference>
<evidence type="ECO:0000313" key="6">
    <source>
        <dbReference type="EMBL" id="SFM61029.1"/>
    </source>
</evidence>
<feature type="transmembrane region" description="Helical" evidence="4">
    <location>
        <begin position="143"/>
        <end position="161"/>
    </location>
</feature>
<reference evidence="6 7" key="1">
    <citation type="submission" date="2016-10" db="EMBL/GenBank/DDBJ databases">
        <authorList>
            <person name="de Groot N.N."/>
        </authorList>
    </citation>
    <scope>NUCLEOTIDE SEQUENCE [LARGE SCALE GENOMIC DNA]</scope>
    <source>
        <strain evidence="6 7">DSM 4180</strain>
    </source>
</reference>
<dbReference type="EMBL" id="FOUO01000014">
    <property type="protein sequence ID" value="SFM61029.1"/>
    <property type="molecule type" value="Genomic_DNA"/>
</dbReference>
<evidence type="ECO:0000313" key="7">
    <source>
        <dbReference type="Proteomes" id="UP000199556"/>
    </source>
</evidence>
<feature type="transmembrane region" description="Helical" evidence="4">
    <location>
        <begin position="117"/>
        <end position="137"/>
    </location>
</feature>
<keyword evidence="1 4" id="KW-0812">Transmembrane</keyword>
<name>A0A1I4S972_ECTMO</name>
<evidence type="ECO:0000256" key="1">
    <source>
        <dbReference type="ARBA" id="ARBA00022692"/>
    </source>
</evidence>
<feature type="transmembrane region" description="Helical" evidence="4">
    <location>
        <begin position="356"/>
        <end position="375"/>
    </location>
</feature>
<keyword evidence="3 4" id="KW-0472">Membrane</keyword>
<feature type="transmembrane region" description="Helical" evidence="4">
    <location>
        <begin position="423"/>
        <end position="443"/>
    </location>
</feature>
<dbReference type="STRING" id="195064.SAMN05421721_11436"/>
<dbReference type="PANTHER" id="PTHR23526">
    <property type="entry name" value="INTEGRAL MEMBRANE TRANSPORT PROTEIN-RELATED"/>
    <property type="match status" value="1"/>
</dbReference>
<dbReference type="InterPro" id="IPR011701">
    <property type="entry name" value="MFS"/>
</dbReference>
<feature type="transmembrane region" description="Helical" evidence="4">
    <location>
        <begin position="269"/>
        <end position="288"/>
    </location>
</feature>
<dbReference type="OrthoDB" id="1117124at2"/>
<dbReference type="GO" id="GO:0022857">
    <property type="term" value="F:transmembrane transporter activity"/>
    <property type="evidence" value="ECO:0007669"/>
    <property type="project" value="InterPro"/>
</dbReference>
<feature type="transmembrane region" description="Helical" evidence="4">
    <location>
        <begin position="213"/>
        <end position="232"/>
    </location>
</feature>
<evidence type="ECO:0000256" key="4">
    <source>
        <dbReference type="SAM" id="Phobius"/>
    </source>
</evidence>
<dbReference type="SUPFAM" id="SSF103473">
    <property type="entry name" value="MFS general substrate transporter"/>
    <property type="match status" value="1"/>
</dbReference>
<evidence type="ECO:0000256" key="2">
    <source>
        <dbReference type="ARBA" id="ARBA00022989"/>
    </source>
</evidence>
<feature type="transmembrane region" description="Helical" evidence="4">
    <location>
        <begin position="300"/>
        <end position="318"/>
    </location>
</feature>
<dbReference type="Pfam" id="PF07690">
    <property type="entry name" value="MFS_1"/>
    <property type="match status" value="1"/>
</dbReference>
<dbReference type="PROSITE" id="PS50850">
    <property type="entry name" value="MFS"/>
    <property type="match status" value="1"/>
</dbReference>
<evidence type="ECO:0000259" key="5">
    <source>
        <dbReference type="PROSITE" id="PS50850"/>
    </source>
</evidence>
<keyword evidence="7" id="KW-1185">Reference proteome</keyword>